<dbReference type="SUPFAM" id="SSF161070">
    <property type="entry name" value="SNF-like"/>
    <property type="match status" value="1"/>
</dbReference>
<evidence type="ECO:0000256" key="9">
    <source>
        <dbReference type="SAM" id="SignalP"/>
    </source>
</evidence>
<feature type="signal peptide" evidence="9">
    <location>
        <begin position="1"/>
        <end position="22"/>
    </location>
</feature>
<evidence type="ECO:0000313" key="12">
    <source>
        <dbReference type="Proteomes" id="UP000663870"/>
    </source>
</evidence>
<comment type="subcellular location">
    <subcellularLocation>
        <location evidence="1">Membrane</location>
        <topology evidence="1">Multi-pass membrane protein</topology>
    </subcellularLocation>
</comment>
<dbReference type="Proteomes" id="UP000663854">
    <property type="component" value="Unassembled WGS sequence"/>
</dbReference>
<dbReference type="PANTHER" id="PTHR11616:SF321">
    <property type="entry name" value="SODIUM-DEPENDENT NUTRIENT AMINO ACID TRANSPORTER 1-RELATED"/>
    <property type="match status" value="1"/>
</dbReference>
<proteinExistence type="inferred from homology"/>
<evidence type="ECO:0000313" key="11">
    <source>
        <dbReference type="EMBL" id="CAF1280857.1"/>
    </source>
</evidence>
<dbReference type="Pfam" id="PF00209">
    <property type="entry name" value="SNF"/>
    <property type="match status" value="1"/>
</dbReference>
<sequence length="105" mass="12080">MAVSLLIAWVVVCLCIIRGVQSSGKVAYFTAIFPYVVLLVLIIYTATLEGAVDGIKFYIIPRWELVGNFKSAIYVSWWYLSIRIPSRVYSQFIATCHRLHRSDRY</sequence>
<evidence type="ECO:0000313" key="10">
    <source>
        <dbReference type="EMBL" id="CAF1088800.1"/>
    </source>
</evidence>
<dbReference type="PANTHER" id="PTHR11616">
    <property type="entry name" value="SODIUM/CHLORIDE DEPENDENT TRANSPORTER"/>
    <property type="match status" value="1"/>
</dbReference>
<feature type="transmembrane region" description="Helical" evidence="8">
    <location>
        <begin position="32"/>
        <end position="52"/>
    </location>
</feature>
<dbReference type="GO" id="GO:0089718">
    <property type="term" value="P:amino acid import across plasma membrane"/>
    <property type="evidence" value="ECO:0007669"/>
    <property type="project" value="TreeGrafter"/>
</dbReference>
<evidence type="ECO:0000256" key="3">
    <source>
        <dbReference type="ARBA" id="ARBA00022448"/>
    </source>
</evidence>
<dbReference type="EMBL" id="CAJNOH010000616">
    <property type="protein sequence ID" value="CAF1088800.1"/>
    <property type="molecule type" value="Genomic_DNA"/>
</dbReference>
<evidence type="ECO:0000256" key="4">
    <source>
        <dbReference type="ARBA" id="ARBA00022692"/>
    </source>
</evidence>
<dbReference type="Proteomes" id="UP000663870">
    <property type="component" value="Unassembled WGS sequence"/>
</dbReference>
<evidence type="ECO:0000256" key="1">
    <source>
        <dbReference type="ARBA" id="ARBA00004141"/>
    </source>
</evidence>
<protein>
    <submittedName>
        <fullName evidence="11">Uncharacterized protein</fullName>
    </submittedName>
</protein>
<gene>
    <name evidence="11" type="ORF">JXQ802_LOCUS28486</name>
    <name evidence="10" type="ORF">PYM288_LOCUS19067</name>
</gene>
<keyword evidence="7" id="KW-0325">Glycoprotein</keyword>
<keyword evidence="3" id="KW-0813">Transport</keyword>
<evidence type="ECO:0000256" key="5">
    <source>
        <dbReference type="ARBA" id="ARBA00022989"/>
    </source>
</evidence>
<dbReference type="PROSITE" id="PS50267">
    <property type="entry name" value="NA_NEUROTRAN_SYMP_3"/>
    <property type="match status" value="1"/>
</dbReference>
<evidence type="ECO:0000256" key="2">
    <source>
        <dbReference type="ARBA" id="ARBA00006459"/>
    </source>
</evidence>
<feature type="chain" id="PRO_5036411380" evidence="9">
    <location>
        <begin position="23"/>
        <end position="105"/>
    </location>
</feature>
<evidence type="ECO:0000256" key="7">
    <source>
        <dbReference type="ARBA" id="ARBA00023180"/>
    </source>
</evidence>
<name>A0A815CIP6_9BILA</name>
<keyword evidence="12" id="KW-1185">Reference proteome</keyword>
<comment type="caution">
    <text evidence="11">The sequence shown here is derived from an EMBL/GenBank/DDBJ whole genome shotgun (WGS) entry which is preliminary data.</text>
</comment>
<dbReference type="EMBL" id="CAJNOL010001074">
    <property type="protein sequence ID" value="CAF1280857.1"/>
    <property type="molecule type" value="Genomic_DNA"/>
</dbReference>
<dbReference type="AlphaFoldDB" id="A0A815CIP6"/>
<comment type="similarity">
    <text evidence="2">Belongs to the sodium:neurotransmitter symporter (SNF) (TC 2.A.22) family.</text>
</comment>
<organism evidence="11 12">
    <name type="scientific">Rotaria sordida</name>
    <dbReference type="NCBI Taxonomy" id="392033"/>
    <lineage>
        <taxon>Eukaryota</taxon>
        <taxon>Metazoa</taxon>
        <taxon>Spiralia</taxon>
        <taxon>Gnathifera</taxon>
        <taxon>Rotifera</taxon>
        <taxon>Eurotatoria</taxon>
        <taxon>Bdelloidea</taxon>
        <taxon>Philodinida</taxon>
        <taxon>Philodinidae</taxon>
        <taxon>Rotaria</taxon>
    </lineage>
</organism>
<keyword evidence="5 8" id="KW-1133">Transmembrane helix</keyword>
<keyword evidence="4 8" id="KW-0812">Transmembrane</keyword>
<evidence type="ECO:0000256" key="6">
    <source>
        <dbReference type="ARBA" id="ARBA00023136"/>
    </source>
</evidence>
<keyword evidence="6 8" id="KW-0472">Membrane</keyword>
<dbReference type="InterPro" id="IPR000175">
    <property type="entry name" value="Na/ntran_symport"/>
</dbReference>
<evidence type="ECO:0000256" key="8">
    <source>
        <dbReference type="SAM" id="Phobius"/>
    </source>
</evidence>
<dbReference type="GO" id="GO:0005886">
    <property type="term" value="C:plasma membrane"/>
    <property type="evidence" value="ECO:0007669"/>
    <property type="project" value="TreeGrafter"/>
</dbReference>
<accession>A0A815CIP6</accession>
<reference evidence="11" key="1">
    <citation type="submission" date="2021-02" db="EMBL/GenBank/DDBJ databases">
        <authorList>
            <person name="Nowell W R."/>
        </authorList>
    </citation>
    <scope>NUCLEOTIDE SEQUENCE</scope>
</reference>
<keyword evidence="9" id="KW-0732">Signal</keyword>
<dbReference type="GO" id="GO:0005283">
    <property type="term" value="F:amino acid:sodium symporter activity"/>
    <property type="evidence" value="ECO:0007669"/>
    <property type="project" value="TreeGrafter"/>
</dbReference>
<dbReference type="InterPro" id="IPR037272">
    <property type="entry name" value="SNS_sf"/>
</dbReference>